<proteinExistence type="predicted"/>
<evidence type="ECO:0000313" key="2">
    <source>
        <dbReference type="Proteomes" id="UP001158986"/>
    </source>
</evidence>
<dbReference type="InterPro" id="IPR023213">
    <property type="entry name" value="CAT-like_dom_sf"/>
</dbReference>
<keyword evidence="2" id="KW-1185">Reference proteome</keyword>
<dbReference type="Proteomes" id="UP001158986">
    <property type="component" value="Unassembled WGS sequence"/>
</dbReference>
<organism evidence="1 2">
    <name type="scientific">Peronospora belbahrii</name>
    <dbReference type="NCBI Taxonomy" id="622444"/>
    <lineage>
        <taxon>Eukaryota</taxon>
        <taxon>Sar</taxon>
        <taxon>Stramenopiles</taxon>
        <taxon>Oomycota</taxon>
        <taxon>Peronosporomycetes</taxon>
        <taxon>Peronosporales</taxon>
        <taxon>Peronosporaceae</taxon>
        <taxon>Peronospora</taxon>
    </lineage>
</organism>
<dbReference type="Gene3D" id="3.30.559.10">
    <property type="entry name" value="Chloramphenicol acetyltransferase-like domain"/>
    <property type="match status" value="1"/>
</dbReference>
<name>A0ABN8CNG6_9STRA</name>
<gene>
    <name evidence="1" type="ORF">PBS001_LOCUS1173</name>
</gene>
<reference evidence="1 2" key="1">
    <citation type="submission" date="2021-11" db="EMBL/GenBank/DDBJ databases">
        <authorList>
            <person name="Islam A."/>
            <person name="Islam S."/>
            <person name="Flora M.S."/>
            <person name="Rahman M."/>
            <person name="Ziaur R.M."/>
            <person name="Epstein J.H."/>
            <person name="Hassan M."/>
            <person name="Klassen M."/>
            <person name="Woodard K."/>
            <person name="Webb A."/>
            <person name="Webby R.J."/>
            <person name="El Zowalaty M.E."/>
        </authorList>
    </citation>
    <scope>NUCLEOTIDE SEQUENCE [LARGE SCALE GENOMIC DNA]</scope>
    <source>
        <strain evidence="1">Pbs1</strain>
    </source>
</reference>
<dbReference type="EMBL" id="CAKLCB010000071">
    <property type="protein sequence ID" value="CAH0514420.1"/>
    <property type="molecule type" value="Genomic_DNA"/>
</dbReference>
<protein>
    <submittedName>
        <fullName evidence="1">Uncharacterized protein</fullName>
    </submittedName>
</protein>
<accession>A0ABN8CNG6</accession>
<comment type="caution">
    <text evidence="1">The sequence shown here is derived from an EMBL/GenBank/DDBJ whole genome shotgun (WGS) entry which is preliminary data.</text>
</comment>
<dbReference type="Pfam" id="PF02458">
    <property type="entry name" value="Transferase"/>
    <property type="match status" value="1"/>
</dbReference>
<sequence>MPPTSHHFFHFTPVMMKNIKEAATCGGFDKDGVNEFSYFPHQTLGKLARRLRESIIQSDEIFLRDAINFLAEHSNAGCVQLSNNFLFGPDLVFSSWVHLGMYNAEFDGTHPWYASFPRMTCYDGRVIITEAQKGGEGIDVGVFLVSKAMEKLKKMFSEVSYLNFKSCLSTKPQEFDVNVVNSDKIESSFRFNDMGTKNCLRATHERGSV</sequence>
<evidence type="ECO:0000313" key="1">
    <source>
        <dbReference type="EMBL" id="CAH0514420.1"/>
    </source>
</evidence>